<dbReference type="SMART" id="SM00179">
    <property type="entry name" value="EGF_CA"/>
    <property type="match status" value="2"/>
</dbReference>
<dbReference type="PRINTS" id="PR00014">
    <property type="entry name" value="FNTYPEIII"/>
</dbReference>
<dbReference type="InterPro" id="IPR036445">
    <property type="entry name" value="GPCR_2_extracell_dom_sf"/>
</dbReference>
<dbReference type="PROSITE" id="PS50026">
    <property type="entry name" value="EGF_3"/>
    <property type="match status" value="1"/>
</dbReference>
<keyword evidence="12 14" id="KW-0732">Signal</keyword>
<organism evidence="20 21">
    <name type="scientific">Oopsacas minuta</name>
    <dbReference type="NCBI Taxonomy" id="111878"/>
    <lineage>
        <taxon>Eukaryota</taxon>
        <taxon>Metazoa</taxon>
        <taxon>Porifera</taxon>
        <taxon>Hexactinellida</taxon>
        <taxon>Hexasterophora</taxon>
        <taxon>Lyssacinosida</taxon>
        <taxon>Leucopsacidae</taxon>
        <taxon>Oopsacas</taxon>
    </lineage>
</organism>
<evidence type="ECO:0000256" key="5">
    <source>
        <dbReference type="ARBA" id="ARBA00022692"/>
    </source>
</evidence>
<feature type="domain" description="Fibronectin type-III" evidence="18">
    <location>
        <begin position="1462"/>
        <end position="1558"/>
    </location>
</feature>
<evidence type="ECO:0000256" key="2">
    <source>
        <dbReference type="ARBA" id="ARBA00022473"/>
    </source>
</evidence>
<dbReference type="PROSITE" id="PS51051">
    <property type="entry name" value="DSL"/>
    <property type="match status" value="1"/>
</dbReference>
<evidence type="ECO:0000259" key="18">
    <source>
        <dbReference type="PROSITE" id="PS50853"/>
    </source>
</evidence>
<evidence type="ECO:0000256" key="1">
    <source>
        <dbReference type="ARBA" id="ARBA00004651"/>
    </source>
</evidence>
<evidence type="ECO:0000259" key="16">
    <source>
        <dbReference type="PROSITE" id="PS50221"/>
    </source>
</evidence>
<dbReference type="PROSITE" id="PS01187">
    <property type="entry name" value="EGF_CA"/>
    <property type="match status" value="2"/>
</dbReference>
<dbReference type="InterPro" id="IPR013783">
    <property type="entry name" value="Ig-like_fold"/>
</dbReference>
<dbReference type="PROSITE" id="PS50853">
    <property type="entry name" value="FN3"/>
    <property type="match status" value="13"/>
</dbReference>
<dbReference type="SMART" id="SM00181">
    <property type="entry name" value="EGF"/>
    <property type="match status" value="3"/>
</dbReference>
<dbReference type="PROSITE" id="PS00010">
    <property type="entry name" value="ASX_HYDROXYL"/>
    <property type="match status" value="1"/>
</dbReference>
<feature type="disulfide bond" evidence="10">
    <location>
        <begin position="1616"/>
        <end position="1625"/>
    </location>
</feature>
<keyword evidence="2 12" id="KW-0217">Developmental protein</keyword>
<evidence type="ECO:0000256" key="9">
    <source>
        <dbReference type="ARBA" id="ARBA00023157"/>
    </source>
</evidence>
<dbReference type="Gene3D" id="2.10.25.10">
    <property type="entry name" value="Laminin"/>
    <property type="match status" value="3"/>
</dbReference>
<keyword evidence="7 12" id="KW-1133">Transmembrane helix</keyword>
<dbReference type="GO" id="GO:0005509">
    <property type="term" value="F:calcium ion binding"/>
    <property type="evidence" value="ECO:0007669"/>
    <property type="project" value="InterPro"/>
</dbReference>
<comment type="subcellular location">
    <subcellularLocation>
        <location evidence="1">Cell membrane</location>
        <topology evidence="1">Multi-pass membrane protein</topology>
    </subcellularLocation>
    <subcellularLocation>
        <location evidence="12">Membrane</location>
        <topology evidence="12">Single-pass type I membrane protein</topology>
    </subcellularLocation>
</comment>
<keyword evidence="3" id="KW-1003">Cell membrane</keyword>
<comment type="caution">
    <text evidence="20">The sequence shown here is derived from an EMBL/GenBank/DDBJ whole genome shotgun (WGS) entry which is preliminary data.</text>
</comment>
<dbReference type="Pfam" id="PF07645">
    <property type="entry name" value="EGF_CA"/>
    <property type="match status" value="1"/>
</dbReference>
<feature type="domain" description="GAIN-B" evidence="16">
    <location>
        <begin position="1815"/>
        <end position="1989"/>
    </location>
</feature>
<feature type="chain" id="PRO_5043821034" description="Delta-like protein" evidence="14">
    <location>
        <begin position="24"/>
        <end position="2197"/>
    </location>
</feature>
<dbReference type="InterPro" id="IPR018097">
    <property type="entry name" value="EGF_Ca-bd_CS"/>
</dbReference>
<feature type="domain" description="Fibronectin type-III" evidence="18">
    <location>
        <begin position="385"/>
        <end position="473"/>
    </location>
</feature>
<dbReference type="SUPFAM" id="SSF49265">
    <property type="entry name" value="Fibronectin type III"/>
    <property type="match status" value="7"/>
</dbReference>
<dbReference type="InterPro" id="IPR000203">
    <property type="entry name" value="GPS"/>
</dbReference>
<dbReference type="FunFam" id="2.60.40.10:FF:000028">
    <property type="entry name" value="Neuronal cell adhesion molecule"/>
    <property type="match status" value="3"/>
</dbReference>
<feature type="disulfide bond" evidence="11">
    <location>
        <begin position="180"/>
        <end position="189"/>
    </location>
</feature>
<feature type="domain" description="G-protein coupled receptors family 2 profile 1" evidence="17">
    <location>
        <begin position="1615"/>
        <end position="1690"/>
    </location>
</feature>
<dbReference type="Gene3D" id="4.10.1240.10">
    <property type="entry name" value="GPCR, family 2, extracellular hormone receptor domain"/>
    <property type="match status" value="1"/>
</dbReference>
<dbReference type="PROSITE" id="PS01186">
    <property type="entry name" value="EGF_2"/>
    <property type="match status" value="2"/>
</dbReference>
<dbReference type="PROSITE" id="PS50227">
    <property type="entry name" value="G_PROTEIN_RECEP_F2_3"/>
    <property type="match status" value="1"/>
</dbReference>
<dbReference type="Pfam" id="PF01414">
    <property type="entry name" value="DSL"/>
    <property type="match status" value="1"/>
</dbReference>
<feature type="domain" description="Fibronectin type-III" evidence="18">
    <location>
        <begin position="286"/>
        <end position="380"/>
    </location>
</feature>
<dbReference type="SMART" id="SM00303">
    <property type="entry name" value="GPS"/>
    <property type="match status" value="1"/>
</dbReference>
<protein>
    <recommendedName>
        <fullName evidence="12">Delta-like protein</fullName>
    </recommendedName>
</protein>
<accession>A0AAV7KIZ5</accession>
<evidence type="ECO:0000256" key="10">
    <source>
        <dbReference type="PROSITE-ProRule" id="PRU00076"/>
    </source>
</evidence>
<dbReference type="Gene3D" id="2.60.40.10">
    <property type="entry name" value="Immunoglobulins"/>
    <property type="match status" value="13"/>
</dbReference>
<dbReference type="PROSITE" id="PS00022">
    <property type="entry name" value="EGF_1"/>
    <property type="match status" value="2"/>
</dbReference>
<dbReference type="InterPro" id="IPR000742">
    <property type="entry name" value="EGF"/>
</dbReference>
<dbReference type="InterPro" id="IPR001879">
    <property type="entry name" value="GPCR_2_extracellular_dom"/>
</dbReference>
<evidence type="ECO:0000256" key="7">
    <source>
        <dbReference type="ARBA" id="ARBA00022989"/>
    </source>
</evidence>
<dbReference type="Pfam" id="PF01825">
    <property type="entry name" value="GPS"/>
    <property type="match status" value="1"/>
</dbReference>
<feature type="domain" description="Fibronectin type-III" evidence="18">
    <location>
        <begin position="681"/>
        <end position="775"/>
    </location>
</feature>
<feature type="domain" description="Fibronectin type-III" evidence="18">
    <location>
        <begin position="1171"/>
        <end position="1260"/>
    </location>
</feature>
<dbReference type="InterPro" id="IPR049883">
    <property type="entry name" value="NOTCH1_EGF-like"/>
</dbReference>
<dbReference type="PANTHER" id="PTHR46957">
    <property type="entry name" value="CYTOKINE RECEPTOR"/>
    <property type="match status" value="1"/>
</dbReference>
<proteinExistence type="predicted"/>
<dbReference type="Gene3D" id="2.60.220.50">
    <property type="match status" value="1"/>
</dbReference>
<feature type="domain" description="Fibronectin type-III" evidence="18">
    <location>
        <begin position="584"/>
        <end position="679"/>
    </location>
</feature>
<evidence type="ECO:0000259" key="19">
    <source>
        <dbReference type="PROSITE" id="PS51051"/>
    </source>
</evidence>
<dbReference type="GO" id="GO:0005886">
    <property type="term" value="C:plasma membrane"/>
    <property type="evidence" value="ECO:0007669"/>
    <property type="project" value="UniProtKB-SubCell"/>
</dbReference>
<keyword evidence="5 12" id="KW-0812">Transmembrane</keyword>
<keyword evidence="6 12" id="KW-0677">Repeat</keyword>
<feature type="domain" description="Fibronectin type-III" evidence="18">
    <location>
        <begin position="777"/>
        <end position="875"/>
    </location>
</feature>
<feature type="domain" description="Fibronectin type-III" evidence="18">
    <location>
        <begin position="880"/>
        <end position="972"/>
    </location>
</feature>
<feature type="signal peptide" evidence="14">
    <location>
        <begin position="1"/>
        <end position="23"/>
    </location>
</feature>
<dbReference type="EMBL" id="JAKMXF010000022">
    <property type="protein sequence ID" value="KAI6661003.1"/>
    <property type="molecule type" value="Genomic_DNA"/>
</dbReference>
<evidence type="ECO:0000256" key="12">
    <source>
        <dbReference type="RuleBase" id="RU280815"/>
    </source>
</evidence>
<dbReference type="Gene3D" id="2.10.25.140">
    <property type="match status" value="1"/>
</dbReference>
<evidence type="ECO:0000256" key="4">
    <source>
        <dbReference type="ARBA" id="ARBA00022536"/>
    </source>
</evidence>
<feature type="transmembrane region" description="Helical" evidence="13">
    <location>
        <begin position="1997"/>
        <end position="2026"/>
    </location>
</feature>
<evidence type="ECO:0000256" key="6">
    <source>
        <dbReference type="ARBA" id="ARBA00022737"/>
    </source>
</evidence>
<evidence type="ECO:0000313" key="20">
    <source>
        <dbReference type="EMBL" id="KAI6661003.1"/>
    </source>
</evidence>
<keyword evidence="9 10" id="KW-1015">Disulfide bond</keyword>
<dbReference type="InterPro" id="IPR003961">
    <property type="entry name" value="FN3_dom"/>
</dbReference>
<comment type="caution">
    <text evidence="10">Lacks conserved residue(s) required for the propagation of feature annotation.</text>
</comment>
<evidence type="ECO:0000259" key="17">
    <source>
        <dbReference type="PROSITE" id="PS50227"/>
    </source>
</evidence>
<dbReference type="InterPro" id="IPR057244">
    <property type="entry name" value="GAIN_B"/>
</dbReference>
<gene>
    <name evidence="20" type="ORF">LOD99_13726</name>
</gene>
<evidence type="ECO:0000256" key="3">
    <source>
        <dbReference type="ARBA" id="ARBA00022475"/>
    </source>
</evidence>
<feature type="disulfide bond" evidence="11">
    <location>
        <begin position="214"/>
        <end position="223"/>
    </location>
</feature>
<dbReference type="PANTHER" id="PTHR46957:SF3">
    <property type="entry name" value="CYTOKINE RECEPTOR"/>
    <property type="match status" value="1"/>
</dbReference>
<evidence type="ECO:0000259" key="15">
    <source>
        <dbReference type="PROSITE" id="PS50026"/>
    </source>
</evidence>
<feature type="domain" description="EGF-like" evidence="15">
    <location>
        <begin position="1591"/>
        <end position="1626"/>
    </location>
</feature>
<dbReference type="Proteomes" id="UP001165289">
    <property type="component" value="Unassembled WGS sequence"/>
</dbReference>
<dbReference type="SUPFAM" id="SSF57184">
    <property type="entry name" value="Growth factor receptor domain"/>
    <property type="match status" value="1"/>
</dbReference>
<keyword evidence="21" id="KW-1185">Reference proteome</keyword>
<feature type="disulfide bond" evidence="10">
    <location>
        <begin position="1595"/>
        <end position="1605"/>
    </location>
</feature>
<dbReference type="SMART" id="SM00060">
    <property type="entry name" value="FN3"/>
    <property type="match status" value="13"/>
</dbReference>
<evidence type="ECO:0000313" key="21">
    <source>
        <dbReference type="Proteomes" id="UP001165289"/>
    </source>
</evidence>
<feature type="domain" description="Fibronectin type-III" evidence="18">
    <location>
        <begin position="1074"/>
        <end position="1169"/>
    </location>
</feature>
<dbReference type="InterPro" id="IPR001881">
    <property type="entry name" value="EGF-like_Ca-bd_dom"/>
</dbReference>
<name>A0AAV7KIZ5_9METZ</name>
<evidence type="ECO:0000256" key="11">
    <source>
        <dbReference type="PROSITE-ProRule" id="PRU00377"/>
    </source>
</evidence>
<dbReference type="PROSITE" id="PS50221">
    <property type="entry name" value="GAIN_B"/>
    <property type="match status" value="1"/>
</dbReference>
<dbReference type="SUPFAM" id="SSF57196">
    <property type="entry name" value="EGF/Laminin"/>
    <property type="match status" value="2"/>
</dbReference>
<keyword evidence="4 10" id="KW-0245">EGF-like domain</keyword>
<feature type="domain" description="DSL" evidence="19">
    <location>
        <begin position="178"/>
        <end position="223"/>
    </location>
</feature>
<evidence type="ECO:0000256" key="14">
    <source>
        <dbReference type="SAM" id="SignalP"/>
    </source>
</evidence>
<dbReference type="SMART" id="SM00051">
    <property type="entry name" value="DSL"/>
    <property type="match status" value="1"/>
</dbReference>
<feature type="domain" description="Fibronectin type-III" evidence="18">
    <location>
        <begin position="1365"/>
        <end position="1460"/>
    </location>
</feature>
<dbReference type="CDD" id="cd00054">
    <property type="entry name" value="EGF_CA"/>
    <property type="match status" value="2"/>
</dbReference>
<dbReference type="InterPro" id="IPR009030">
    <property type="entry name" value="Growth_fac_rcpt_cys_sf"/>
</dbReference>
<feature type="disulfide bond" evidence="11">
    <location>
        <begin position="193"/>
        <end position="205"/>
    </location>
</feature>
<dbReference type="Pfam" id="PF00041">
    <property type="entry name" value="fn3"/>
    <property type="match status" value="12"/>
</dbReference>
<dbReference type="InterPro" id="IPR000152">
    <property type="entry name" value="EGF-type_Asp/Asn_hydroxyl_site"/>
</dbReference>
<evidence type="ECO:0000256" key="8">
    <source>
        <dbReference type="ARBA" id="ARBA00023136"/>
    </source>
</evidence>
<feature type="domain" description="Fibronectin type-III" evidence="18">
    <location>
        <begin position="1265"/>
        <end position="1360"/>
    </location>
</feature>
<keyword evidence="8 12" id="KW-0472">Membrane</keyword>
<feature type="domain" description="Fibronectin type-III" evidence="18">
    <location>
        <begin position="475"/>
        <end position="579"/>
    </location>
</feature>
<reference evidence="20 21" key="1">
    <citation type="journal article" date="2023" name="BMC Biol.">
        <title>The compact genome of the sponge Oopsacas minuta (Hexactinellida) is lacking key metazoan core genes.</title>
        <authorList>
            <person name="Santini S."/>
            <person name="Schenkelaars Q."/>
            <person name="Jourda C."/>
            <person name="Duchesne M."/>
            <person name="Belahbib H."/>
            <person name="Rocher C."/>
            <person name="Selva M."/>
            <person name="Riesgo A."/>
            <person name="Vervoort M."/>
            <person name="Leys S.P."/>
            <person name="Kodjabachian L."/>
            <person name="Le Bivic A."/>
            <person name="Borchiellini C."/>
            <person name="Claverie J.M."/>
            <person name="Renard E."/>
        </authorList>
    </citation>
    <scope>NUCLEOTIDE SEQUENCE [LARGE SCALE GENOMIC DNA]</scope>
    <source>
        <strain evidence="20">SPO-2</strain>
    </source>
</reference>
<dbReference type="CDD" id="cd00063">
    <property type="entry name" value="FN3"/>
    <property type="match status" value="13"/>
</dbReference>
<dbReference type="SMART" id="SM00008">
    <property type="entry name" value="HormR"/>
    <property type="match status" value="1"/>
</dbReference>
<feature type="domain" description="Fibronectin type-III" evidence="18">
    <location>
        <begin position="977"/>
        <end position="1069"/>
    </location>
</feature>
<dbReference type="InterPro" id="IPR001774">
    <property type="entry name" value="DSL"/>
</dbReference>
<sequence>MKSIILLAHCIILLVYYFEGTLGTGKLTVNYKTYDTKGRDSGGSNCDYCIFCYSPCDPIFRICLRFGHTTSTFTCSSSSVVNPKITSGEYSSTDYVTFGTSIGGTTNPVVYNTDNTFDGRFEISVISVDEDGFFSGDDDIDTTIIRITATKRTSFTATLYYDGLRSSYKTSTGLQYKFICDSNYYDTYCTEFCQANDDTFGHYTCNTVTGSKICNTGYTGTDCDIGICSTGYEWDAVSHSCKDIDECNLNTHQCDQICTNNVGSYVCSCMTDYYLSTETVCSIVTFDTLISGSALSSKSLQIIWQTTYVPTDHTASLTYKLYYRDITFSTPAFIEYGETDQLQQDITGLLPHRHYELYVSAIGSLTSEDSNIVTVKTDEDIPSMAPTIYILTVDSATQISISWSAPSIESQNGIIDNYVILIDSTELTVSASSTFYTITGLNPYTEYTLQIAAATSVGTGPYSTSSTTTTLESTPTSSPLLSVTTITETTITLTLSPPTDTDTLNGVITFYTVTYTGVNVDTTTQTVMVTPSTTDYLLAVDYIVNGLQEGVSYEIQASVSTSVGSGPNTDVITVTTNEIAPTGTPQNIELTTIMTTSLSLSWDSPSLSEQNGVISGYRLSYEGIYHDTELKGISVATTSATIDNLKEGSEYHIHICAVNSMGTGPCISVNGRTLEILPSGSPALFKVENRASNSLSFSWILPLIEERNGYIIAFRLVATDQQTFAVSEAEVSGTEFFYQFTGLEEHREYSILIQAGNSIGYGPTTELIVSTTESSPGEAPLSFTGVPTTNSIALSWVAIPADQHNGQLTYYEITYFTQAMFLIHTHVHTNVSVSEVTYTVAGLEEYVEYYLSIRGYTSVGPGPYSPEINVRTLEALPSSPPTDFTVSVLSATEIQLEYDYPLAIDQNGAITAFDISVSSNTDSLPQIFSTDLTSYTIQSLHPFTSYSIQIRAINSIGAGPYTQVIIAITNQALPVDAPTQLTLSLVTHNSVNFSWNPISSSSLNGEFVSYTVLVTDTQSTTSFSHTSISPNTIIPNLTPYTNYSLSVAVINTQGTGPYSSDLTLSTHQSSPSQGPEILSIDDITDTSAVVQFSSIPIDLQNGPIISYTLSLYISTDSVPVTSVTLNTLSHTLTNLLPYRKYTVEIIATNSAGTSPPSSVIFMTIESVPSGPPTSISATPHSTYVTLRYQPPVASKQNGIIIGYSIQFGTSTSTTTYTTDLTEYTINDLEEYTEFQYSIAASTSIGIGPYSTVLSIKTLSAPPSVAPQNVTGTPESYQSISVSWNHIPDIHQNGEITSYIVYYGGQEHDTSVGKKTVDATNTDTIISPLKPDELYSIIVVAVNSGGISPLSVPIYIRTFEGLPTAAPTEITVVPTSSSSFTVSWVRIHPQHHNGLLLSYEVVYQGSLYDTATLSIRTDVDATSAVVTDLHPAVEYTVYVYALNAIGNGPDSDSATVLLLESVPNVAPSITHSSSGPTWIYVVWQEIDGINRNGVITHYEIRYTQSLDTEYVYFIVSAPVLQANITGLILDTFYTVDIRAYTIIGPGPYSLEVSLLTMHHVCTVCDNGNCVEEFGESICQCIPGFTGDICDTNIDECLGASCDHGTCMDGINSFTCECDNGYQGQLCGLTTATPVCGEETYLNFEWPNTAYGSTAVLPCSDSHSLLFGDASRICSDAGSWLSADVSNCLKKAYSDLQEGLDNEDDEIPTPDEIVETVTYLQDLFCVDNSASLFPAEIQILINVIVNIIDSIDQQDESIRVELLPQVMPGLLCMLSGILDTKNIELLQTNSTIAISINELLERIAKLNADNYDSTNSDPTLFSTENIYLYITPLTNGQSIIIPDYELSAVQDTGLYPNSISIPESEVSNLFADSNGEVPVIAVLFSSYLGQAIGTSSLSFGLDSTSTISTGVISVQNSLGEDLTFSSPITLTLTLFTTPESNLEYTCVYWDNIKQTWTSSGLSYTGGSTDYVSCSSTHATSFSVLSYTVSITDAQKQRTFYAFAGAGVVLLCLVLALVCCFLCVCICLVRHRRKKHLIALRRESTQPLRQPDPNFHNPLYGLVSEEFAKGGSLKKGDSLQKFENPYEYASVSLLPDEWGINSINPGFEISGCYSDVNPGLHVDTDNPYSEIKIDNSANPFTEVINTEHIDKPSGIDFNPFLIDPELRYPTDVNHIVNPTYMSMAPHTEPQSSVLSHEDDV</sequence>
<dbReference type="InterPro" id="IPR036116">
    <property type="entry name" value="FN3_sf"/>
</dbReference>
<dbReference type="GO" id="GO:0004930">
    <property type="term" value="F:G protein-coupled receptor activity"/>
    <property type="evidence" value="ECO:0007669"/>
    <property type="project" value="InterPro"/>
</dbReference>
<evidence type="ECO:0000256" key="13">
    <source>
        <dbReference type="SAM" id="Phobius"/>
    </source>
</evidence>
<dbReference type="InterPro" id="IPR046338">
    <property type="entry name" value="GAIN_dom_sf"/>
</dbReference>
<comment type="function">
    <text evidence="12">Putative Notch ligand involved in the mediation of Notch signaling.</text>
</comment>
<dbReference type="InterPro" id="IPR050713">
    <property type="entry name" value="RTP_Phos/Ushers"/>
</dbReference>